<dbReference type="Proteomes" id="UP000001880">
    <property type="component" value="Chromosome"/>
</dbReference>
<accession>D0LU23</accession>
<protein>
    <submittedName>
        <fullName evidence="1">Uncharacterized protein</fullName>
    </submittedName>
</protein>
<dbReference type="RefSeq" id="WP_012829979.1">
    <property type="nucleotide sequence ID" value="NC_013440.1"/>
</dbReference>
<sequence>MLLVFLCGCFFQTGGPRTYEYRLTWVCGMDICERSDEVVRYDSAQIRNGELELSSTVDDALFTDGLVATSGMLNADCRLVFGLVMFGHPLDEPMLCFTANGFELTVSIPNEDGETSSTWVIMARER</sequence>
<reference evidence="1 2" key="1">
    <citation type="journal article" date="2010" name="Stand. Genomic Sci.">
        <title>Complete genome sequence of Haliangium ochraceum type strain (SMP-2).</title>
        <authorList>
            <consortium name="US DOE Joint Genome Institute (JGI-PGF)"/>
            <person name="Ivanova N."/>
            <person name="Daum C."/>
            <person name="Lang E."/>
            <person name="Abt B."/>
            <person name="Kopitz M."/>
            <person name="Saunders E."/>
            <person name="Lapidus A."/>
            <person name="Lucas S."/>
            <person name="Glavina Del Rio T."/>
            <person name="Nolan M."/>
            <person name="Tice H."/>
            <person name="Copeland A."/>
            <person name="Cheng J.F."/>
            <person name="Chen F."/>
            <person name="Bruce D."/>
            <person name="Goodwin L."/>
            <person name="Pitluck S."/>
            <person name="Mavromatis K."/>
            <person name="Pati A."/>
            <person name="Mikhailova N."/>
            <person name="Chen A."/>
            <person name="Palaniappan K."/>
            <person name="Land M."/>
            <person name="Hauser L."/>
            <person name="Chang Y.J."/>
            <person name="Jeffries C.D."/>
            <person name="Detter J.C."/>
            <person name="Brettin T."/>
            <person name="Rohde M."/>
            <person name="Goker M."/>
            <person name="Bristow J."/>
            <person name="Markowitz V."/>
            <person name="Eisen J.A."/>
            <person name="Hugenholtz P."/>
            <person name="Kyrpides N.C."/>
            <person name="Klenk H.P."/>
        </authorList>
    </citation>
    <scope>NUCLEOTIDE SEQUENCE [LARGE SCALE GENOMIC DNA]</scope>
    <source>
        <strain evidence="2">DSM 14365 / CIP 107738 / JCM 11303 / AJ 13395 / SMP-2</strain>
    </source>
</reference>
<dbReference type="KEGG" id="hoh:Hoch_4898"/>
<evidence type="ECO:0000313" key="1">
    <source>
        <dbReference type="EMBL" id="ACY17387.1"/>
    </source>
</evidence>
<name>D0LU23_HALO1</name>
<gene>
    <name evidence="1" type="ordered locus">Hoch_4898</name>
</gene>
<evidence type="ECO:0000313" key="2">
    <source>
        <dbReference type="Proteomes" id="UP000001880"/>
    </source>
</evidence>
<keyword evidence="2" id="KW-1185">Reference proteome</keyword>
<dbReference type="HOGENOM" id="CLU_156493_0_0_7"/>
<dbReference type="AlphaFoldDB" id="D0LU23"/>
<proteinExistence type="predicted"/>
<dbReference type="EMBL" id="CP001804">
    <property type="protein sequence ID" value="ACY17387.1"/>
    <property type="molecule type" value="Genomic_DNA"/>
</dbReference>
<dbReference type="STRING" id="502025.Hoch_4898"/>
<organism evidence="1 2">
    <name type="scientific">Haliangium ochraceum (strain DSM 14365 / JCM 11303 / SMP-2)</name>
    <dbReference type="NCBI Taxonomy" id="502025"/>
    <lineage>
        <taxon>Bacteria</taxon>
        <taxon>Pseudomonadati</taxon>
        <taxon>Myxococcota</taxon>
        <taxon>Polyangia</taxon>
        <taxon>Haliangiales</taxon>
        <taxon>Kofleriaceae</taxon>
        <taxon>Haliangium</taxon>
    </lineage>
</organism>